<dbReference type="InterPro" id="IPR015797">
    <property type="entry name" value="NUDIX_hydrolase-like_dom_sf"/>
</dbReference>
<dbReference type="EC" id="3.6.1.67" evidence="2"/>
<dbReference type="PROSITE" id="PS51462">
    <property type="entry name" value="NUDIX"/>
    <property type="match status" value="1"/>
</dbReference>
<sequence length="163" mass="18767">MNDKPRWKIPLSVLVVIHTPDLQVLLLRRTNGTGETGEGARTEFWQSVTGSKDAVNEPFAVTAHREVLEETGIDSGSAGCKLVDWNLENVYSIYPQWLHRYELGVRENTERIFSLQVPQGTPVLLNPREHTAYEWWDWRAAADRCYSSSNSEAILWLPRFVRR</sequence>
<dbReference type="EMBL" id="VSSQ01018557">
    <property type="protein sequence ID" value="MPM61851.1"/>
    <property type="molecule type" value="Genomic_DNA"/>
</dbReference>
<dbReference type="Pfam" id="PF00293">
    <property type="entry name" value="NUDIX"/>
    <property type="match status" value="1"/>
</dbReference>
<proteinExistence type="predicted"/>
<feature type="domain" description="Nudix hydrolase" evidence="1">
    <location>
        <begin position="8"/>
        <end position="158"/>
    </location>
</feature>
<dbReference type="PANTHER" id="PTHR43736:SF1">
    <property type="entry name" value="DIHYDRONEOPTERIN TRIPHOSPHATE DIPHOSPHATASE"/>
    <property type="match status" value="1"/>
</dbReference>
<evidence type="ECO:0000313" key="2">
    <source>
        <dbReference type="EMBL" id="MPM61851.1"/>
    </source>
</evidence>
<dbReference type="NCBIfam" id="NF006961">
    <property type="entry name" value="PRK09438.1"/>
    <property type="match status" value="1"/>
</dbReference>
<gene>
    <name evidence="2" type="primary">nudB</name>
    <name evidence="2" type="ORF">SDC9_108714</name>
</gene>
<comment type="caution">
    <text evidence="2">The sequence shown here is derived from an EMBL/GenBank/DDBJ whole genome shotgun (WGS) entry which is preliminary data.</text>
</comment>
<dbReference type="PANTHER" id="PTHR43736">
    <property type="entry name" value="ADP-RIBOSE PYROPHOSPHATASE"/>
    <property type="match status" value="1"/>
</dbReference>
<dbReference type="SUPFAM" id="SSF55811">
    <property type="entry name" value="Nudix"/>
    <property type="match status" value="1"/>
</dbReference>
<dbReference type="Gene3D" id="3.90.79.10">
    <property type="entry name" value="Nucleoside Triphosphate Pyrophosphohydrolase"/>
    <property type="match status" value="1"/>
</dbReference>
<organism evidence="2">
    <name type="scientific">bioreactor metagenome</name>
    <dbReference type="NCBI Taxonomy" id="1076179"/>
    <lineage>
        <taxon>unclassified sequences</taxon>
        <taxon>metagenomes</taxon>
        <taxon>ecological metagenomes</taxon>
    </lineage>
</organism>
<dbReference type="InterPro" id="IPR000086">
    <property type="entry name" value="NUDIX_hydrolase_dom"/>
</dbReference>
<name>A0A645BB17_9ZZZZ</name>
<protein>
    <submittedName>
        <fullName evidence="2">Dihydroneopterin triphosphate diphosphatase</fullName>
        <ecNumber evidence="2">3.6.1.67</ecNumber>
    </submittedName>
</protein>
<dbReference type="CDD" id="cd04664">
    <property type="entry name" value="NUDIX_DHNTPase_like"/>
    <property type="match status" value="1"/>
</dbReference>
<dbReference type="GO" id="GO:0019177">
    <property type="term" value="F:dihydroneopterin triphosphate pyrophosphohydrolase activity"/>
    <property type="evidence" value="ECO:0007669"/>
    <property type="project" value="UniProtKB-EC"/>
</dbReference>
<evidence type="ECO:0000259" key="1">
    <source>
        <dbReference type="PROSITE" id="PS51462"/>
    </source>
</evidence>
<accession>A0A645BB17</accession>
<reference evidence="2" key="1">
    <citation type="submission" date="2019-08" db="EMBL/GenBank/DDBJ databases">
        <authorList>
            <person name="Kucharzyk K."/>
            <person name="Murdoch R.W."/>
            <person name="Higgins S."/>
            <person name="Loffler F."/>
        </authorList>
    </citation>
    <scope>NUCLEOTIDE SEQUENCE</scope>
</reference>
<dbReference type="AlphaFoldDB" id="A0A645BB17"/>
<keyword evidence="2" id="KW-0378">Hydrolase</keyword>